<dbReference type="EMBL" id="LJUO01000119">
    <property type="protein sequence ID" value="KPK69610.1"/>
    <property type="molecule type" value="Genomic_DNA"/>
</dbReference>
<protein>
    <submittedName>
        <fullName evidence="2">Uncharacterized protein</fullName>
    </submittedName>
</protein>
<gene>
    <name evidence="2" type="ORF">AMJ87_10230</name>
</gene>
<name>A0A0S8GD95_UNCW3</name>
<dbReference type="Proteomes" id="UP000051096">
    <property type="component" value="Unassembled WGS sequence"/>
</dbReference>
<dbReference type="PROSITE" id="PS51257">
    <property type="entry name" value="PROKAR_LIPOPROTEIN"/>
    <property type="match status" value="1"/>
</dbReference>
<feature type="compositionally biased region" description="Pro residues" evidence="1">
    <location>
        <begin position="77"/>
        <end position="89"/>
    </location>
</feature>
<evidence type="ECO:0000256" key="1">
    <source>
        <dbReference type="SAM" id="MobiDB-lite"/>
    </source>
</evidence>
<feature type="region of interest" description="Disordered" evidence="1">
    <location>
        <begin position="69"/>
        <end position="89"/>
    </location>
</feature>
<accession>A0A0S8GD95</accession>
<evidence type="ECO:0000313" key="2">
    <source>
        <dbReference type="EMBL" id="KPK69610.1"/>
    </source>
</evidence>
<sequence length="89" mass="9871">MRKIGIMLIALVAFMVIGCQPPEGMGGVSQEQFDELKAQVEMMKTDMEYMQTAMDSLMASYNTHIEKFHKGGTIVKPPEPTPPPRKGAK</sequence>
<organism evidence="2 3">
    <name type="scientific">candidate division WOR_3 bacterium SM23_60</name>
    <dbReference type="NCBI Taxonomy" id="1703780"/>
    <lineage>
        <taxon>Bacteria</taxon>
        <taxon>Bacteria division WOR-3</taxon>
    </lineage>
</organism>
<reference evidence="2 3" key="1">
    <citation type="journal article" date="2015" name="Microbiome">
        <title>Genomic resolution of linkages in carbon, nitrogen, and sulfur cycling among widespread estuary sediment bacteria.</title>
        <authorList>
            <person name="Baker B.J."/>
            <person name="Lazar C.S."/>
            <person name="Teske A.P."/>
            <person name="Dick G.J."/>
        </authorList>
    </citation>
    <scope>NUCLEOTIDE SEQUENCE [LARGE SCALE GENOMIC DNA]</scope>
    <source>
        <strain evidence="2">SM23_60</strain>
    </source>
</reference>
<dbReference type="AlphaFoldDB" id="A0A0S8GD95"/>
<evidence type="ECO:0000313" key="3">
    <source>
        <dbReference type="Proteomes" id="UP000051096"/>
    </source>
</evidence>
<proteinExistence type="predicted"/>
<comment type="caution">
    <text evidence="2">The sequence shown here is derived from an EMBL/GenBank/DDBJ whole genome shotgun (WGS) entry which is preliminary data.</text>
</comment>